<gene>
    <name evidence="2" type="ORF">KCX74_05655</name>
</gene>
<dbReference type="AlphaFoldDB" id="A0A941IBT6"/>
<accession>A0A941IBT6</accession>
<comment type="caution">
    <text evidence="2">The sequence shown here is derived from an EMBL/GenBank/DDBJ whole genome shotgun (WGS) entry which is preliminary data.</text>
</comment>
<evidence type="ECO:0000259" key="1">
    <source>
        <dbReference type="Pfam" id="PF14493"/>
    </source>
</evidence>
<dbReference type="PIRSF" id="PIRSF021350">
    <property type="entry name" value="UCP021350"/>
    <property type="match status" value="1"/>
</dbReference>
<feature type="domain" description="Helicase Helix-turn-helix" evidence="1">
    <location>
        <begin position="256"/>
        <end position="344"/>
    </location>
</feature>
<evidence type="ECO:0000313" key="2">
    <source>
        <dbReference type="EMBL" id="MBR7795525.1"/>
    </source>
</evidence>
<proteinExistence type="predicted"/>
<sequence>MILDGIILTSTSYLNKERSISAIFHIITGKKSIQTVQDIHMYQLKSFYGVYPSLDKAVFQKQIRYLIKEDCLRICNEEKQIYKLTPVGSRRLNEVGESSTLKLLNGFRFAGLEKIYFDRLRLLLQTLINSRMSNFNFIPVIENKEVEVWVKWYYIKIKPTRSKVLLHFYEELEMLLSRFPDIVAEMFVDRLTGYKNFGKSVYQLAQQYGVQKDEIQLQITAYLHYILETVEREKDCFPYLASIADDLSANTSLTKTAQATYQLLKNGMPVQRIARIRNLKINTIQDHIVEIALYDVHFPIEKYVSQADQQEIINAHVETNSYKLSVIKEHVPNRIDYFQIRLVLAVLNHGVKIGE</sequence>
<protein>
    <submittedName>
        <fullName evidence="2">Helix-turn-helix domain-containing protein</fullName>
    </submittedName>
</protein>
<dbReference type="InterPro" id="IPR029491">
    <property type="entry name" value="Helicase_HTH"/>
</dbReference>
<organism evidence="2 3">
    <name type="scientific">Virgibacillus salarius</name>
    <dbReference type="NCBI Taxonomy" id="447199"/>
    <lineage>
        <taxon>Bacteria</taxon>
        <taxon>Bacillati</taxon>
        <taxon>Bacillota</taxon>
        <taxon>Bacilli</taxon>
        <taxon>Bacillales</taxon>
        <taxon>Bacillaceae</taxon>
        <taxon>Virgibacillus</taxon>
    </lineage>
</organism>
<name>A0A941IBT6_9BACI</name>
<dbReference type="EMBL" id="JAGSOT010000012">
    <property type="protein sequence ID" value="MBR7795525.1"/>
    <property type="molecule type" value="Genomic_DNA"/>
</dbReference>
<dbReference type="Pfam" id="PF14493">
    <property type="entry name" value="HTH_40"/>
    <property type="match status" value="1"/>
</dbReference>
<dbReference type="InterPro" id="IPR008308">
    <property type="entry name" value="YpbB-like"/>
</dbReference>
<keyword evidence="3" id="KW-1185">Reference proteome</keyword>
<dbReference type="RefSeq" id="WP_166530089.1">
    <property type="nucleotide sequence ID" value="NZ_JAGSOT010000012.1"/>
</dbReference>
<reference evidence="2" key="1">
    <citation type="submission" date="2021-04" db="EMBL/GenBank/DDBJ databases">
        <title>Isolation and polyphasic classification of algal microorganism.</title>
        <authorList>
            <person name="Wang S."/>
        </authorList>
    </citation>
    <scope>NUCLEOTIDE SEQUENCE</scope>
    <source>
        <strain evidence="2">720a</strain>
    </source>
</reference>
<dbReference type="Proteomes" id="UP000675284">
    <property type="component" value="Unassembled WGS sequence"/>
</dbReference>
<evidence type="ECO:0000313" key="3">
    <source>
        <dbReference type="Proteomes" id="UP000675284"/>
    </source>
</evidence>